<evidence type="ECO:0000256" key="3">
    <source>
        <dbReference type="SAM" id="MobiDB-lite"/>
    </source>
</evidence>
<dbReference type="InterPro" id="IPR013785">
    <property type="entry name" value="Aldolase_TIM"/>
</dbReference>
<proteinExistence type="predicted"/>
<organism evidence="5 6">
    <name type="scientific">Lacticaseibacillus nasuensis JCM 17158</name>
    <dbReference type="NCBI Taxonomy" id="1291734"/>
    <lineage>
        <taxon>Bacteria</taxon>
        <taxon>Bacillati</taxon>
        <taxon>Bacillota</taxon>
        <taxon>Bacilli</taxon>
        <taxon>Lactobacillales</taxon>
        <taxon>Lactobacillaceae</taxon>
        <taxon>Lacticaseibacillus</taxon>
    </lineage>
</organism>
<dbReference type="AlphaFoldDB" id="A0A0R1JGU9"/>
<reference evidence="5 6" key="1">
    <citation type="journal article" date="2015" name="Genome Announc.">
        <title>Expanding the biotechnology potential of lactobacilli through comparative genomics of 213 strains and associated genera.</title>
        <authorList>
            <person name="Sun Z."/>
            <person name="Harris H.M."/>
            <person name="McCann A."/>
            <person name="Guo C."/>
            <person name="Argimon S."/>
            <person name="Zhang W."/>
            <person name="Yang X."/>
            <person name="Jeffery I.B."/>
            <person name="Cooney J.C."/>
            <person name="Kagawa T.F."/>
            <person name="Liu W."/>
            <person name="Song Y."/>
            <person name="Salvetti E."/>
            <person name="Wrobel A."/>
            <person name="Rasinkangas P."/>
            <person name="Parkhill J."/>
            <person name="Rea M.C."/>
            <person name="O'Sullivan O."/>
            <person name="Ritari J."/>
            <person name="Douillard F.P."/>
            <person name="Paul Ross R."/>
            <person name="Yang R."/>
            <person name="Briner A.E."/>
            <person name="Felis G.E."/>
            <person name="de Vos W.M."/>
            <person name="Barrangou R."/>
            <person name="Klaenhammer T.R."/>
            <person name="Caufield P.W."/>
            <person name="Cui Y."/>
            <person name="Zhang H."/>
            <person name="O'Toole P.W."/>
        </authorList>
    </citation>
    <scope>NUCLEOTIDE SEQUENCE [LARGE SCALE GENOMIC DNA]</scope>
    <source>
        <strain evidence="5 6">JCM 17158</strain>
    </source>
</reference>
<dbReference type="EMBL" id="AZDJ01000032">
    <property type="protein sequence ID" value="KRK70533.1"/>
    <property type="molecule type" value="Genomic_DNA"/>
</dbReference>
<dbReference type="PANTHER" id="PTHR43656:SF2">
    <property type="entry name" value="BINDING OXIDOREDUCTASE, PUTATIVE (AFU_ORTHOLOGUE AFUA_2G08260)-RELATED"/>
    <property type="match status" value="1"/>
</dbReference>
<protein>
    <submittedName>
        <fullName evidence="5">Oxidoreductase</fullName>
    </submittedName>
</protein>
<evidence type="ECO:0000313" key="5">
    <source>
        <dbReference type="EMBL" id="KRK70533.1"/>
    </source>
</evidence>
<evidence type="ECO:0000256" key="1">
    <source>
        <dbReference type="ARBA" id="ARBA00022630"/>
    </source>
</evidence>
<evidence type="ECO:0000256" key="2">
    <source>
        <dbReference type="ARBA" id="ARBA00023002"/>
    </source>
</evidence>
<dbReference type="PANTHER" id="PTHR43656">
    <property type="entry name" value="BINDING OXIDOREDUCTASE, PUTATIVE (AFU_ORTHOLOGUE AFUA_2G08260)-RELATED"/>
    <property type="match status" value="1"/>
</dbReference>
<dbReference type="Pfam" id="PF00724">
    <property type="entry name" value="Oxidored_FMN"/>
    <property type="match status" value="1"/>
</dbReference>
<feature type="compositionally biased region" description="Basic residues" evidence="3">
    <location>
        <begin position="311"/>
        <end position="330"/>
    </location>
</feature>
<name>A0A0R1JGU9_9LACO</name>
<dbReference type="PATRIC" id="fig|1291734.4.peg.620"/>
<dbReference type="InterPro" id="IPR001155">
    <property type="entry name" value="OxRdtase_FMN_N"/>
</dbReference>
<dbReference type="InterPro" id="IPR051799">
    <property type="entry name" value="NADH_flavin_oxidoreductase"/>
</dbReference>
<feature type="region of interest" description="Disordered" evidence="3">
    <location>
        <begin position="299"/>
        <end position="360"/>
    </location>
</feature>
<feature type="domain" description="NADH:flavin oxidoreductase/NADH oxidase N-terminal" evidence="4">
    <location>
        <begin position="26"/>
        <end position="284"/>
    </location>
</feature>
<feature type="compositionally biased region" description="Basic residues" evidence="3">
    <location>
        <begin position="350"/>
        <end position="360"/>
    </location>
</feature>
<dbReference type="GO" id="GO:0016491">
    <property type="term" value="F:oxidoreductase activity"/>
    <property type="evidence" value="ECO:0007669"/>
    <property type="project" value="UniProtKB-KW"/>
</dbReference>
<gene>
    <name evidence="5" type="ORF">FD02_GL000604</name>
</gene>
<dbReference type="Proteomes" id="UP000051804">
    <property type="component" value="Unassembled WGS sequence"/>
</dbReference>
<sequence length="360" mass="39529">MPYYIQLVIDDDIVGGKYAHMTTFDQPLTFKSGVTLANRLMMSPMTTQQSFYNGTVTQEEIHYYAERAKGLGAVITGAANVQATGKGWPGELSIEADTFLPELGQLARAIQAQGAKAIVQIFHAGRMTHAATLGGTQPVSASAVPAQRPDAEVPRELTVPEIQAIVTAFGEATRRAIQAGFDGVELHGANTYLLQQFFSPHSNRRTDDYGGDRTRRYRFIHEVIDAVFAAVDRYATRPFLVGYRVSPEEYETPGIRVADTLWLLKQLGDTRLDYVHLSLNDYTRVAKEGRVSGPVVAGLRAGGFASDPTGGRRRRPHAPRRGQRVGHGRPRSGGPTTPVRPDLGGQTGQRCRRRHAYRTV</sequence>
<comment type="caution">
    <text evidence="5">The sequence shown here is derived from an EMBL/GenBank/DDBJ whole genome shotgun (WGS) entry which is preliminary data.</text>
</comment>
<keyword evidence="6" id="KW-1185">Reference proteome</keyword>
<keyword evidence="2" id="KW-0560">Oxidoreductase</keyword>
<dbReference type="GO" id="GO:0010181">
    <property type="term" value="F:FMN binding"/>
    <property type="evidence" value="ECO:0007669"/>
    <property type="project" value="InterPro"/>
</dbReference>
<accession>A0A0R1JGU9</accession>
<dbReference type="SUPFAM" id="SSF51395">
    <property type="entry name" value="FMN-linked oxidoreductases"/>
    <property type="match status" value="1"/>
</dbReference>
<evidence type="ECO:0000313" key="6">
    <source>
        <dbReference type="Proteomes" id="UP000051804"/>
    </source>
</evidence>
<evidence type="ECO:0000259" key="4">
    <source>
        <dbReference type="Pfam" id="PF00724"/>
    </source>
</evidence>
<keyword evidence="1" id="KW-0285">Flavoprotein</keyword>
<dbReference type="Gene3D" id="3.20.20.70">
    <property type="entry name" value="Aldolase class I"/>
    <property type="match status" value="1"/>
</dbReference>
<dbReference type="STRING" id="1291734.FD02_GL000604"/>